<evidence type="ECO:0000313" key="2">
    <source>
        <dbReference type="RefSeq" id="XP_060029365.1"/>
    </source>
</evidence>
<organism evidence="1 2">
    <name type="scientific">Erinaceus europaeus</name>
    <name type="common">Western European hedgehog</name>
    <dbReference type="NCBI Taxonomy" id="9365"/>
    <lineage>
        <taxon>Eukaryota</taxon>
        <taxon>Metazoa</taxon>
        <taxon>Chordata</taxon>
        <taxon>Craniata</taxon>
        <taxon>Vertebrata</taxon>
        <taxon>Euteleostomi</taxon>
        <taxon>Mammalia</taxon>
        <taxon>Eutheria</taxon>
        <taxon>Laurasiatheria</taxon>
        <taxon>Eulipotyphla</taxon>
        <taxon>Erinaceidae</taxon>
        <taxon>Erinaceinae</taxon>
        <taxon>Erinaceus</taxon>
    </lineage>
</organism>
<dbReference type="GeneID" id="132533137"/>
<dbReference type="RefSeq" id="XP_060029365.1">
    <property type="nucleotide sequence ID" value="XM_060173382.1"/>
</dbReference>
<protein>
    <submittedName>
        <fullName evidence="2">UPF0545 protein C22orf39 homolog</fullName>
    </submittedName>
</protein>
<sequence>MANIGRWQPLHPCETYHTEQKLCQSARHFLHSYYVHGEWSTRKQWRCDPASCQAWEQHRSAKAQVTKKHNLVWALRQKPP</sequence>
<accession>A0ABM3VYP6</accession>
<gene>
    <name evidence="2" type="primary">LOC132533137</name>
</gene>
<proteinExistence type="predicted"/>
<name>A0ABM3VYP6_ERIEU</name>
<dbReference type="Proteomes" id="UP001652624">
    <property type="component" value="Chromosome 15"/>
</dbReference>
<dbReference type="Pfam" id="PF11326">
    <property type="entry name" value="PANTS-like"/>
    <property type="match status" value="1"/>
</dbReference>
<dbReference type="InterPro" id="IPR021475">
    <property type="entry name" value="Pants/Emi1-like"/>
</dbReference>
<keyword evidence="1" id="KW-1185">Reference proteome</keyword>
<evidence type="ECO:0000313" key="1">
    <source>
        <dbReference type="Proteomes" id="UP001652624"/>
    </source>
</evidence>
<reference evidence="2" key="1">
    <citation type="submission" date="2025-08" db="UniProtKB">
        <authorList>
            <consortium name="RefSeq"/>
        </authorList>
    </citation>
    <scope>IDENTIFICATION</scope>
</reference>